<dbReference type="FunFam" id="1.20.1560.10:FF:000018">
    <property type="entry name" value="ATP-binding cassette subfamily B member 11"/>
    <property type="match status" value="1"/>
</dbReference>
<dbReference type="FunFam" id="3.40.50.300:FF:000479">
    <property type="entry name" value="Multidrug resistance protein 1A"/>
    <property type="match status" value="1"/>
</dbReference>
<dbReference type="Gene3D" id="3.40.50.300">
    <property type="entry name" value="P-loop containing nucleotide triphosphate hydrolases"/>
    <property type="match status" value="2"/>
</dbReference>
<feature type="transmembrane region" description="Helical" evidence="31">
    <location>
        <begin position="328"/>
        <end position="348"/>
    </location>
</feature>
<evidence type="ECO:0000256" key="6">
    <source>
        <dbReference type="ARBA" id="ARBA00022553"/>
    </source>
</evidence>
<keyword evidence="35" id="KW-1185">Reference proteome</keyword>
<evidence type="ECO:0000256" key="21">
    <source>
        <dbReference type="ARBA" id="ARBA00047914"/>
    </source>
</evidence>
<dbReference type="Gene3D" id="1.20.1560.10">
    <property type="entry name" value="ABC transporter type 1, transmembrane domain"/>
    <property type="match status" value="3"/>
</dbReference>
<evidence type="ECO:0000256" key="17">
    <source>
        <dbReference type="ARBA" id="ARBA00023180"/>
    </source>
</evidence>
<evidence type="ECO:0000256" key="8">
    <source>
        <dbReference type="ARBA" id="ARBA00022737"/>
    </source>
</evidence>
<dbReference type="FunFam" id="1.20.1560.10:FF:000046">
    <property type="entry name" value="ATP-binding cassette subfamily B member 11"/>
    <property type="match status" value="1"/>
</dbReference>
<dbReference type="GO" id="GO:0005524">
    <property type="term" value="F:ATP binding"/>
    <property type="evidence" value="ECO:0007669"/>
    <property type="project" value="UniProtKB-KW"/>
</dbReference>
<dbReference type="GO" id="GO:0008559">
    <property type="term" value="F:ABC-type xenobiotic transporter activity"/>
    <property type="evidence" value="ECO:0007669"/>
    <property type="project" value="Ensembl"/>
</dbReference>
<evidence type="ECO:0000259" key="33">
    <source>
        <dbReference type="PROSITE" id="PS50929"/>
    </source>
</evidence>
<dbReference type="Pfam" id="PF00005">
    <property type="entry name" value="ABC_tran"/>
    <property type="match status" value="2"/>
</dbReference>
<evidence type="ECO:0000256" key="28">
    <source>
        <dbReference type="ARBA" id="ARBA00049709"/>
    </source>
</evidence>
<feature type="transmembrane region" description="Helical" evidence="31">
    <location>
        <begin position="678"/>
        <end position="701"/>
    </location>
</feature>
<keyword evidence="14 31" id="KW-1133">Transmembrane helix</keyword>
<evidence type="ECO:0000313" key="34">
    <source>
        <dbReference type="Ensembl" id="ENSMSIP00000025006.1"/>
    </source>
</evidence>
<dbReference type="GO" id="GO:0009986">
    <property type="term" value="C:cell surface"/>
    <property type="evidence" value="ECO:0007669"/>
    <property type="project" value="Ensembl"/>
</dbReference>
<sequence length="1247" mass="138546">MPFLLFRLQDKKKGEGARVGFFELFRFSSSKDNWLMFMGSVCALLHGMAQPGMIIVFGILTDIFVEYDIERQELSIPGKVCMNNTIVWINSSFNQNMTNGTSCGLVDINSEVIKFSGIYAGVGVAVLILGYFQIRLWVISGARQIRKMRKIYFRRIMRMEIGWFDCTSVGELNSRFSGDINKIDEAIADQMALFLQRLSTALSGLLLGFYRGWKLTLVILAVSPLIGIGAAVIGLSVAKFTELELKAYAKAGSIADEVLSSIRTVAAFGGENKEVERYEKNLKFAQRWGIWKGMVMGFFTGYMWCLIFFCYALAFWYGSRLVLDEGEYTPGTLIQIFLCVIIAAMNIGNASSCLEIFSTGCSAASSIFQTIDRQPITDCMSGDGYKLDRIKGEIEFHNVTFHYPSRPEVKILNNLSMVIKPGETTAFVGSSGAGKSTALQLIQRFYDPCKGMVTLDGHDIRSLNIRWLRDQIGIVEQEPVLFSTTIAENIRLGREEATMEDIVQAAKDANAYNFIMALPQVPYLQSRGVQNLDCVIFTTSVFQGYRYASQYQVNIEKHSWRNGLVSKSLDCSPGFNSQHLHGGSRLSVIQSQGIQFPLLASPCCNLLAIFNLSCLAVFSRASIRQRSKSQLSHLSHEPPLAIGDHKSSYEDRKDNDVLVEEVEPAPVRRILKYNISEWPYILVGALCAAINGAVTPIYSLLFSQILKTFSLVDKEQQRSEIYSMCLFFVILGCVSLFTQFLQGYNFAKSGELLTKRLRKFGFKAMLRQDIGWFDDLKNNPGVLTTRLATDASQVQGATGSQVGMMVNSFTNIFVAVLIAFLFNWKLSLVISVFFPFLALSGAVQTKMLTGFASQDKEILEKAGQITNEALSNIRTVAGIGVEGRFIKAFEVELEKSYKTAIRKANVYGLCYAFSQGISFLANSAAYRYGGYLIVYEDLNFSYVFRVVSSIAMSATAVGRTFSYTPSYAKAKISAARFFQLLDRKPPIDVYSGAGEKWDNFQGKIDFIDCKFTYPSRPDIQVLNGLSVSVDPGQTLAFVGSSGCGKSTSIQLLERFYDPDQGTVMIDGHDSKKVNVQFLRSNIGIVSQEPVLFDCSIMDNIKYGDNTKEISVERAIAAAKQAQLHDFVMSLPEKYETNVGIQGSQLSRGEKQRIAIARAIVRDPKILLLDEATSALDTESEKTVQLALDKAREGRTCIVIAHRLSTIQNSDIIAVMSQGVVIEKGTHNKLMDQKGAYYKLVITGAPIS</sequence>
<evidence type="ECO:0000256" key="20">
    <source>
        <dbReference type="ARBA" id="ARBA00047763"/>
    </source>
</evidence>
<accession>A0A8C6HPF7</accession>
<keyword evidence="7 31" id="KW-0812">Transmembrane</keyword>
<dbReference type="CDD" id="cd03249">
    <property type="entry name" value="ABC_MTABC3_MDL1_MDL2"/>
    <property type="match status" value="1"/>
</dbReference>
<evidence type="ECO:0000256" key="11">
    <source>
        <dbReference type="ARBA" id="ARBA00022840"/>
    </source>
</evidence>
<dbReference type="GO" id="GO:0006805">
    <property type="term" value="P:xenobiotic metabolic process"/>
    <property type="evidence" value="ECO:0007669"/>
    <property type="project" value="Ensembl"/>
</dbReference>
<dbReference type="GO" id="GO:0016567">
    <property type="term" value="P:protein ubiquitination"/>
    <property type="evidence" value="ECO:0007669"/>
    <property type="project" value="Ensembl"/>
</dbReference>
<reference evidence="34" key="1">
    <citation type="submission" date="2025-08" db="UniProtKB">
        <authorList>
            <consortium name="Ensembl"/>
        </authorList>
    </citation>
    <scope>IDENTIFICATION</scope>
</reference>
<keyword evidence="15" id="KW-0445">Lipid transport</keyword>
<comment type="similarity">
    <text evidence="3">Belongs to the ABC transporter superfamily. ABCB family. Multidrug resistance exporter (TC 3.A.1.201) subfamily.</text>
</comment>
<comment type="catalytic activity">
    <reaction evidence="22">
        <text>glycoursodeoxycholate(in) + ATP + H2O = glycoursodeoxycholate(out) + ADP + phosphate + H(+)</text>
        <dbReference type="Rhea" id="RHEA:50068"/>
        <dbReference type="ChEBI" id="CHEBI:15377"/>
        <dbReference type="ChEBI" id="CHEBI:15378"/>
        <dbReference type="ChEBI" id="CHEBI:30616"/>
        <dbReference type="ChEBI" id="CHEBI:43474"/>
        <dbReference type="ChEBI" id="CHEBI:132030"/>
        <dbReference type="ChEBI" id="CHEBI:456216"/>
    </reaction>
    <physiologicalReaction direction="left-to-right" evidence="22">
        <dbReference type="Rhea" id="RHEA:50069"/>
    </physiologicalReaction>
</comment>
<evidence type="ECO:0000256" key="18">
    <source>
        <dbReference type="ARBA" id="ARBA00023630"/>
    </source>
</evidence>
<dbReference type="SUPFAM" id="SSF52540">
    <property type="entry name" value="P-loop containing nucleoside triphosphate hydrolases"/>
    <property type="match status" value="2"/>
</dbReference>
<dbReference type="GO" id="GO:0005743">
    <property type="term" value="C:mitochondrial inner membrane"/>
    <property type="evidence" value="ECO:0007669"/>
    <property type="project" value="TreeGrafter"/>
</dbReference>
<dbReference type="GO" id="GO:0006855">
    <property type="term" value="P:xenobiotic transmembrane transport"/>
    <property type="evidence" value="ECO:0007669"/>
    <property type="project" value="Ensembl"/>
</dbReference>
<evidence type="ECO:0000256" key="31">
    <source>
        <dbReference type="SAM" id="Phobius"/>
    </source>
</evidence>
<feature type="domain" description="ABC transporter" evidence="32">
    <location>
        <begin position="1004"/>
        <end position="1242"/>
    </location>
</feature>
<dbReference type="InterPro" id="IPR011527">
    <property type="entry name" value="ABC1_TM_dom"/>
</dbReference>
<organism evidence="34 35">
    <name type="scientific">Mus spicilegus</name>
    <name type="common">Mound-building mouse</name>
    <dbReference type="NCBI Taxonomy" id="10103"/>
    <lineage>
        <taxon>Eukaryota</taxon>
        <taxon>Metazoa</taxon>
        <taxon>Chordata</taxon>
        <taxon>Craniata</taxon>
        <taxon>Vertebrata</taxon>
        <taxon>Euteleostomi</taxon>
        <taxon>Mammalia</taxon>
        <taxon>Eutheria</taxon>
        <taxon>Euarchontoglires</taxon>
        <taxon>Glires</taxon>
        <taxon>Rodentia</taxon>
        <taxon>Myomorpha</taxon>
        <taxon>Muroidea</taxon>
        <taxon>Muridae</taxon>
        <taxon>Murinae</taxon>
        <taxon>Mus</taxon>
        <taxon>Mus</taxon>
    </lineage>
</organism>
<keyword evidence="16 31" id="KW-0472">Membrane</keyword>
<comment type="catalytic activity">
    <reaction evidence="25">
        <text>tauroursodeoxycholate(in) + ATP + H2O = tauroursodeoxycholate(out) + ADP + phosphate + H(+)</text>
        <dbReference type="Rhea" id="RHEA:50072"/>
        <dbReference type="ChEBI" id="CHEBI:15377"/>
        <dbReference type="ChEBI" id="CHEBI:15378"/>
        <dbReference type="ChEBI" id="CHEBI:30616"/>
        <dbReference type="ChEBI" id="CHEBI:43474"/>
        <dbReference type="ChEBI" id="CHEBI:132028"/>
        <dbReference type="ChEBI" id="CHEBI:456216"/>
    </reaction>
    <physiologicalReaction direction="left-to-right" evidence="25">
        <dbReference type="Rhea" id="RHEA:50073"/>
    </physiologicalReaction>
</comment>
<dbReference type="GO" id="GO:0042632">
    <property type="term" value="P:cholesterol homeostasis"/>
    <property type="evidence" value="ECO:0007669"/>
    <property type="project" value="Ensembl"/>
</dbReference>
<evidence type="ECO:0000256" key="19">
    <source>
        <dbReference type="ARBA" id="ARBA00047495"/>
    </source>
</evidence>
<dbReference type="PANTHER" id="PTHR43394">
    <property type="entry name" value="ATP-DEPENDENT PERMEASE MDL1, MITOCHONDRIAL"/>
    <property type="match status" value="1"/>
</dbReference>
<keyword evidence="6" id="KW-0597">Phosphoprotein</keyword>
<dbReference type="GO" id="GO:0006631">
    <property type="term" value="P:fatty acid metabolic process"/>
    <property type="evidence" value="ECO:0007669"/>
    <property type="project" value="Ensembl"/>
</dbReference>
<comment type="catalytic activity">
    <reaction evidence="21">
        <text>pravastatin(in) + ATP + H2O = pravastatin(out) + ADP + phosphate + H(+)</text>
        <dbReference type="Rhea" id="RHEA:63908"/>
        <dbReference type="ChEBI" id="CHEBI:15377"/>
        <dbReference type="ChEBI" id="CHEBI:15378"/>
        <dbReference type="ChEBI" id="CHEBI:30616"/>
        <dbReference type="ChEBI" id="CHEBI:43474"/>
        <dbReference type="ChEBI" id="CHEBI:63660"/>
        <dbReference type="ChEBI" id="CHEBI:456216"/>
    </reaction>
    <physiologicalReaction direction="left-to-right" evidence="21">
        <dbReference type="Rhea" id="RHEA:63909"/>
    </physiologicalReaction>
</comment>
<evidence type="ECO:0000256" key="25">
    <source>
        <dbReference type="ARBA" id="ARBA00049271"/>
    </source>
</evidence>
<evidence type="ECO:0000256" key="16">
    <source>
        <dbReference type="ARBA" id="ARBA00023136"/>
    </source>
</evidence>
<reference evidence="34" key="2">
    <citation type="submission" date="2025-09" db="UniProtKB">
        <authorList>
            <consortium name="Ensembl"/>
        </authorList>
    </citation>
    <scope>IDENTIFICATION</scope>
</reference>
<name>A0A8C6HPF7_MUSSI</name>
<feature type="domain" description="ABC transmembrane type-1" evidence="33">
    <location>
        <begin position="37"/>
        <end position="359"/>
    </location>
</feature>
<proteinExistence type="inferred from homology"/>
<evidence type="ECO:0000256" key="10">
    <source>
        <dbReference type="ARBA" id="ARBA00022753"/>
    </source>
</evidence>
<feature type="domain" description="ABC transporter" evidence="32">
    <location>
        <begin position="394"/>
        <end position="661"/>
    </location>
</feature>
<protein>
    <recommendedName>
        <fullName evidence="18">Bile salt export pump</fullName>
    </recommendedName>
    <alternativeName>
        <fullName evidence="30">ATP-binding cassette sub-family B member 11</fullName>
    </alternativeName>
    <alternativeName>
        <fullName evidence="29">Sister of P-glycoprotein</fullName>
    </alternativeName>
</protein>
<dbReference type="CDD" id="cd18577">
    <property type="entry name" value="ABC_6TM_Pgp_ABCB1_D1_like"/>
    <property type="match status" value="1"/>
</dbReference>
<dbReference type="GO" id="GO:0031998">
    <property type="term" value="P:regulation of fatty acid beta-oxidation"/>
    <property type="evidence" value="ECO:0007669"/>
    <property type="project" value="Ensembl"/>
</dbReference>
<dbReference type="GO" id="GO:0055038">
    <property type="term" value="C:recycling endosome membrane"/>
    <property type="evidence" value="ECO:0007669"/>
    <property type="project" value="UniProtKB-SubCell"/>
</dbReference>
<comment type="catalytic activity">
    <reaction evidence="19">
        <text>taurocholate(in) + ATP + H2O = taurocholate(out) + ADP + phosphate + H(+)</text>
        <dbReference type="Rhea" id="RHEA:50052"/>
        <dbReference type="ChEBI" id="CHEBI:15377"/>
        <dbReference type="ChEBI" id="CHEBI:15378"/>
        <dbReference type="ChEBI" id="CHEBI:30616"/>
        <dbReference type="ChEBI" id="CHEBI:36257"/>
        <dbReference type="ChEBI" id="CHEBI:43474"/>
        <dbReference type="ChEBI" id="CHEBI:456216"/>
    </reaction>
    <physiologicalReaction direction="left-to-right" evidence="19">
        <dbReference type="Rhea" id="RHEA:50053"/>
    </physiologicalReaction>
</comment>
<dbReference type="InterPro" id="IPR036640">
    <property type="entry name" value="ABC1_TM_sf"/>
</dbReference>
<evidence type="ECO:0000256" key="22">
    <source>
        <dbReference type="ARBA" id="ARBA00048306"/>
    </source>
</evidence>
<dbReference type="InterPro" id="IPR003439">
    <property type="entry name" value="ABC_transporter-like_ATP-bd"/>
</dbReference>
<comment type="catalytic activity">
    <reaction evidence="20">
        <text>glycocholate(in) + ATP + H2O = glycocholate(out) + ADP + phosphate + H(+)</text>
        <dbReference type="Rhea" id="RHEA:50056"/>
        <dbReference type="ChEBI" id="CHEBI:15377"/>
        <dbReference type="ChEBI" id="CHEBI:15378"/>
        <dbReference type="ChEBI" id="CHEBI:29746"/>
        <dbReference type="ChEBI" id="CHEBI:30616"/>
        <dbReference type="ChEBI" id="CHEBI:43474"/>
        <dbReference type="ChEBI" id="CHEBI:456216"/>
    </reaction>
    <physiologicalReaction direction="left-to-right" evidence="20">
        <dbReference type="Rhea" id="RHEA:50057"/>
    </physiologicalReaction>
</comment>
<dbReference type="GO" id="GO:0016324">
    <property type="term" value="C:apical plasma membrane"/>
    <property type="evidence" value="ECO:0007669"/>
    <property type="project" value="UniProtKB-SubCell"/>
</dbReference>
<evidence type="ECO:0000256" key="14">
    <source>
        <dbReference type="ARBA" id="ARBA00022989"/>
    </source>
</evidence>
<feature type="transmembrane region" description="Helical" evidence="31">
    <location>
        <begin position="294"/>
        <end position="316"/>
    </location>
</feature>
<evidence type="ECO:0000256" key="23">
    <source>
        <dbReference type="ARBA" id="ARBA00048732"/>
    </source>
</evidence>
<evidence type="ECO:0000256" key="15">
    <source>
        <dbReference type="ARBA" id="ARBA00023055"/>
    </source>
</evidence>
<comment type="catalytic activity">
    <reaction evidence="23">
        <text>cholate(in) + ATP + H2O = cholate(out) + ADP + phosphate + H(+)</text>
        <dbReference type="Rhea" id="RHEA:50048"/>
        <dbReference type="ChEBI" id="CHEBI:15377"/>
        <dbReference type="ChEBI" id="CHEBI:15378"/>
        <dbReference type="ChEBI" id="CHEBI:29747"/>
        <dbReference type="ChEBI" id="CHEBI:30616"/>
        <dbReference type="ChEBI" id="CHEBI:43474"/>
        <dbReference type="ChEBI" id="CHEBI:456216"/>
    </reaction>
    <physiologicalReaction direction="left-to-right" evidence="23">
        <dbReference type="Rhea" id="RHEA:50049"/>
    </physiologicalReaction>
</comment>
<comment type="catalytic activity">
    <reaction evidence="24">
        <text>glycochenodeoxycholate(in) + ATP + H2O = glycochenodeoxycholate(out) + ADP + phosphate + H(+)</text>
        <dbReference type="Rhea" id="RHEA:50060"/>
        <dbReference type="ChEBI" id="CHEBI:15377"/>
        <dbReference type="ChEBI" id="CHEBI:15378"/>
        <dbReference type="ChEBI" id="CHEBI:30616"/>
        <dbReference type="ChEBI" id="CHEBI:36252"/>
        <dbReference type="ChEBI" id="CHEBI:43474"/>
        <dbReference type="ChEBI" id="CHEBI:456216"/>
    </reaction>
    <physiologicalReaction direction="left-to-right" evidence="24">
        <dbReference type="Rhea" id="RHEA:50061"/>
    </physiologicalReaction>
</comment>
<keyword evidence="11" id="KW-0067">ATP-binding</keyword>
<dbReference type="GO" id="GO:0046581">
    <property type="term" value="C:intercellular canaliculus"/>
    <property type="evidence" value="ECO:0007669"/>
    <property type="project" value="Ensembl"/>
</dbReference>
<dbReference type="AlphaFoldDB" id="A0A8C6HPF7"/>
<dbReference type="GO" id="GO:0008206">
    <property type="term" value="P:bile acid metabolic process"/>
    <property type="evidence" value="ECO:0007669"/>
    <property type="project" value="Ensembl"/>
</dbReference>
<keyword evidence="4" id="KW-0813">Transport</keyword>
<dbReference type="PROSITE" id="PS50893">
    <property type="entry name" value="ABC_TRANSPORTER_2"/>
    <property type="match status" value="2"/>
</dbReference>
<dbReference type="GO" id="GO:0015126">
    <property type="term" value="F:canalicular bile acid transmembrane transporter activity"/>
    <property type="evidence" value="ECO:0007669"/>
    <property type="project" value="Ensembl"/>
</dbReference>
<evidence type="ECO:0000256" key="5">
    <source>
        <dbReference type="ARBA" id="ARBA00022475"/>
    </source>
</evidence>
<evidence type="ECO:0000256" key="27">
    <source>
        <dbReference type="ARBA" id="ARBA00049631"/>
    </source>
</evidence>
<dbReference type="InterPro" id="IPR003593">
    <property type="entry name" value="AAA+_ATPase"/>
</dbReference>
<evidence type="ECO:0000313" key="35">
    <source>
        <dbReference type="Proteomes" id="UP000694415"/>
    </source>
</evidence>
<keyword evidence="9" id="KW-0547">Nucleotide-binding</keyword>
<keyword evidence="17" id="KW-0325">Glycoprotein</keyword>
<feature type="domain" description="ABC transmembrane type-1" evidence="33">
    <location>
        <begin position="682"/>
        <end position="969"/>
    </location>
</feature>
<comment type="subcellular location">
    <subcellularLocation>
        <location evidence="2">Apical cell membrane</location>
        <topology evidence="2">Multi-pass membrane protein</topology>
    </subcellularLocation>
    <subcellularLocation>
        <location evidence="1">Recycling endosome membrane</location>
        <topology evidence="1">Multi-pass membrane protein</topology>
    </subcellularLocation>
</comment>
<comment type="catalytic activity">
    <reaction evidence="26">
        <text>taurochenodeoxycholate(in) + ATP + H2O = taurochenodeoxycholate(out) + ADP + phosphate + H(+)</text>
        <dbReference type="Rhea" id="RHEA:50064"/>
        <dbReference type="ChEBI" id="CHEBI:9407"/>
        <dbReference type="ChEBI" id="CHEBI:15377"/>
        <dbReference type="ChEBI" id="CHEBI:15378"/>
        <dbReference type="ChEBI" id="CHEBI:30616"/>
        <dbReference type="ChEBI" id="CHEBI:43474"/>
        <dbReference type="ChEBI" id="CHEBI:456216"/>
    </reaction>
    <physiologicalReaction direction="left-to-right" evidence="26">
        <dbReference type="Rhea" id="RHEA:50065"/>
    </physiologicalReaction>
</comment>
<evidence type="ECO:0000256" key="24">
    <source>
        <dbReference type="ARBA" id="ARBA00049216"/>
    </source>
</evidence>
<dbReference type="GO" id="GO:0015421">
    <property type="term" value="F:ABC-type oligopeptide transporter activity"/>
    <property type="evidence" value="ECO:0007669"/>
    <property type="project" value="TreeGrafter"/>
</dbReference>
<evidence type="ECO:0000256" key="13">
    <source>
        <dbReference type="ARBA" id="ARBA00022967"/>
    </source>
</evidence>
<keyword evidence="12" id="KW-0832">Ubl conjugation</keyword>
<evidence type="ECO:0000256" key="7">
    <source>
        <dbReference type="ARBA" id="ARBA00022692"/>
    </source>
</evidence>
<dbReference type="SUPFAM" id="SSF90123">
    <property type="entry name" value="ABC transporter transmembrane region"/>
    <property type="match status" value="2"/>
</dbReference>
<evidence type="ECO:0000256" key="29">
    <source>
        <dbReference type="ARBA" id="ARBA00081528"/>
    </source>
</evidence>
<comment type="subunit">
    <text evidence="28">Interacts with HAX1. Interacts with the adapter protein complex 2 (AP-2) throught AP2A2 or AP2A1; this interaction regulates cell membrane expression of ABCB11 through its internalization in a clathrin-dependent manner and its subsequent degradation.</text>
</comment>
<feature type="transmembrane region" description="Helical" evidence="31">
    <location>
        <begin position="34"/>
        <end position="60"/>
    </location>
</feature>
<dbReference type="GO" id="GO:0016887">
    <property type="term" value="F:ATP hydrolysis activity"/>
    <property type="evidence" value="ECO:0007669"/>
    <property type="project" value="InterPro"/>
</dbReference>
<keyword evidence="13" id="KW-1278">Translocase</keyword>
<dbReference type="PROSITE" id="PS50929">
    <property type="entry name" value="ABC_TM1F"/>
    <property type="match status" value="2"/>
</dbReference>
<evidence type="ECO:0000256" key="9">
    <source>
        <dbReference type="ARBA" id="ARBA00022741"/>
    </source>
</evidence>
<dbReference type="InterPro" id="IPR027417">
    <property type="entry name" value="P-loop_NTPase"/>
</dbReference>
<dbReference type="GO" id="GO:0090374">
    <property type="term" value="P:oligopeptide export from mitochondrion"/>
    <property type="evidence" value="ECO:0007669"/>
    <property type="project" value="TreeGrafter"/>
</dbReference>
<comment type="function">
    <text evidence="27">Catalyzes the transport of the major hydrophobic bile salts, such as taurine and glycine-conjugated cholic acid across the canalicular membrane of hepatocytes in an ATP-dependent manner, therefore participates in hepatic bile acid homeostasis and consequently to lipid homeostasis through regulation of biliary lipid secretion in a bile salts dependent manner. Transports taurine-conjugated bile salts more rapidly than glycine-conjugated bile salts. Also transports non-bile acid compounds, such as pravastatin and fexofenadine in an ATP-dependent manner and may be involved in their biliary excretion.</text>
</comment>
<dbReference type="FunFam" id="1.20.1560.10:FF:000051">
    <property type="entry name" value="ATP-binding cassette subfamily B member 11"/>
    <property type="match status" value="1"/>
</dbReference>
<dbReference type="GeneTree" id="ENSGT00940000157564"/>
<dbReference type="GO" id="GO:0120189">
    <property type="term" value="P:positive regulation of bile acid secretion"/>
    <property type="evidence" value="ECO:0007669"/>
    <property type="project" value="Ensembl"/>
</dbReference>
<dbReference type="Proteomes" id="UP000694415">
    <property type="component" value="Unplaced"/>
</dbReference>
<evidence type="ECO:0000256" key="4">
    <source>
        <dbReference type="ARBA" id="ARBA00022448"/>
    </source>
</evidence>
<dbReference type="SMART" id="SM00382">
    <property type="entry name" value="AAA"/>
    <property type="match status" value="2"/>
</dbReference>
<evidence type="ECO:0000256" key="1">
    <source>
        <dbReference type="ARBA" id="ARBA00004195"/>
    </source>
</evidence>
<feature type="transmembrane region" description="Helical" evidence="31">
    <location>
        <begin position="118"/>
        <end position="139"/>
    </location>
</feature>
<dbReference type="InterPro" id="IPR039421">
    <property type="entry name" value="Type_1_exporter"/>
</dbReference>
<dbReference type="GO" id="GO:0046618">
    <property type="term" value="P:xenobiotic export from cell"/>
    <property type="evidence" value="ECO:0007669"/>
    <property type="project" value="Ensembl"/>
</dbReference>
<evidence type="ECO:0000259" key="32">
    <source>
        <dbReference type="PROSITE" id="PS50893"/>
    </source>
</evidence>
<dbReference type="GO" id="GO:0055091">
    <property type="term" value="P:phospholipid homeostasis"/>
    <property type="evidence" value="ECO:0007669"/>
    <property type="project" value="Ensembl"/>
</dbReference>
<evidence type="ECO:0000256" key="26">
    <source>
        <dbReference type="ARBA" id="ARBA00049525"/>
    </source>
</evidence>
<dbReference type="GO" id="GO:0015432">
    <property type="term" value="F:ABC-type bile acid transporter activity"/>
    <property type="evidence" value="ECO:0007669"/>
    <property type="project" value="Ensembl"/>
</dbReference>
<dbReference type="GO" id="GO:1904251">
    <property type="term" value="P:regulation of bile acid metabolic process"/>
    <property type="evidence" value="ECO:0007669"/>
    <property type="project" value="Ensembl"/>
</dbReference>
<keyword evidence="5" id="KW-1003">Cell membrane</keyword>
<evidence type="ECO:0000256" key="2">
    <source>
        <dbReference type="ARBA" id="ARBA00004424"/>
    </source>
</evidence>
<dbReference type="Ensembl" id="ENSMSIT00000031563.1">
    <property type="protein sequence ID" value="ENSMSIP00000025006.1"/>
    <property type="gene ID" value="ENSMSIG00000016340.1"/>
</dbReference>
<dbReference type="PANTHER" id="PTHR43394:SF18">
    <property type="entry name" value="ABC TRANSPORTER B FAMILY MEMBER 11-LIKE"/>
    <property type="match status" value="1"/>
</dbReference>
<evidence type="ECO:0000256" key="12">
    <source>
        <dbReference type="ARBA" id="ARBA00022843"/>
    </source>
</evidence>
<keyword evidence="8" id="KW-0677">Repeat</keyword>
<feature type="transmembrane region" description="Helical" evidence="31">
    <location>
        <begin position="215"/>
        <end position="238"/>
    </location>
</feature>
<feature type="transmembrane region" description="Helical" evidence="31">
    <location>
        <begin position="721"/>
        <end position="741"/>
    </location>
</feature>
<keyword evidence="10" id="KW-0967">Endosome</keyword>
<evidence type="ECO:0000256" key="3">
    <source>
        <dbReference type="ARBA" id="ARBA00007577"/>
    </source>
</evidence>
<feature type="transmembrane region" description="Helical" evidence="31">
    <location>
        <begin position="812"/>
        <end position="837"/>
    </location>
</feature>
<dbReference type="Pfam" id="PF00664">
    <property type="entry name" value="ABC_membrane"/>
    <property type="match status" value="2"/>
</dbReference>
<evidence type="ECO:0000256" key="30">
    <source>
        <dbReference type="ARBA" id="ARBA00083693"/>
    </source>
</evidence>
<dbReference type="CDD" id="cd18578">
    <property type="entry name" value="ABC_6TM_Pgp_ABCB1_D2_like"/>
    <property type="match status" value="1"/>
</dbReference>